<dbReference type="Pfam" id="PF04448">
    <property type="entry name" value="DUF551"/>
    <property type="match status" value="1"/>
</dbReference>
<evidence type="ECO:0000259" key="1">
    <source>
        <dbReference type="Pfam" id="PF04448"/>
    </source>
</evidence>
<dbReference type="Proteomes" id="UP000003755">
    <property type="component" value="Unassembled WGS sequence"/>
</dbReference>
<dbReference type="STRING" id="537007.BLAHAN_05464"/>
<keyword evidence="3" id="KW-1185">Reference proteome</keyword>
<organism evidence="2 3">
    <name type="scientific">Blautia hansenii DSM 20583</name>
    <dbReference type="NCBI Taxonomy" id="537007"/>
    <lineage>
        <taxon>Bacteria</taxon>
        <taxon>Bacillati</taxon>
        <taxon>Bacillota</taxon>
        <taxon>Clostridia</taxon>
        <taxon>Lachnospirales</taxon>
        <taxon>Lachnospiraceae</taxon>
        <taxon>Blautia</taxon>
    </lineage>
</organism>
<feature type="domain" description="DUF551" evidence="1">
    <location>
        <begin position="54"/>
        <end position="111"/>
    </location>
</feature>
<evidence type="ECO:0000313" key="3">
    <source>
        <dbReference type="Proteomes" id="UP000003755"/>
    </source>
</evidence>
<dbReference type="KEGG" id="bhan:CGC63_09400"/>
<name>C9L7U4_BLAHA</name>
<evidence type="ECO:0000313" key="2">
    <source>
        <dbReference type="EMBL" id="EEX21839.1"/>
    </source>
</evidence>
<dbReference type="AlphaFoldDB" id="C9L7U4"/>
<sequence>MNVLEKILEEIKEATFQEDAPIYMGDMEVDGYVRASRIEEIIRSHMDDGSKSDWIPCSERLPEKPVFGEDSYIVQTNNIITPFSAFWDGEEWTDVSDDKVKGVIAWQPLPKRYKGK</sequence>
<dbReference type="EMBL" id="ABYU02000016">
    <property type="protein sequence ID" value="EEX21839.1"/>
    <property type="molecule type" value="Genomic_DNA"/>
</dbReference>
<proteinExistence type="predicted"/>
<comment type="caution">
    <text evidence="2">The sequence shown here is derived from an EMBL/GenBank/DDBJ whole genome shotgun (WGS) entry which is preliminary data.</text>
</comment>
<dbReference type="InterPro" id="IPR007539">
    <property type="entry name" value="DUF551"/>
</dbReference>
<protein>
    <recommendedName>
        <fullName evidence="1">DUF551 domain-containing protein</fullName>
    </recommendedName>
</protein>
<reference evidence="2" key="1">
    <citation type="submission" date="2009-09" db="EMBL/GenBank/DDBJ databases">
        <authorList>
            <person name="Weinstock G."/>
            <person name="Sodergren E."/>
            <person name="Clifton S."/>
            <person name="Fulton L."/>
            <person name="Fulton B."/>
            <person name="Courtney L."/>
            <person name="Fronick C."/>
            <person name="Harrison M."/>
            <person name="Strong C."/>
            <person name="Farmer C."/>
            <person name="Delahaunty K."/>
            <person name="Markovic C."/>
            <person name="Hall O."/>
            <person name="Minx P."/>
            <person name="Tomlinson C."/>
            <person name="Mitreva M."/>
            <person name="Nelson J."/>
            <person name="Hou S."/>
            <person name="Wollam A."/>
            <person name="Pepin K.H."/>
            <person name="Johnson M."/>
            <person name="Bhonagiri V."/>
            <person name="Nash W.E."/>
            <person name="Warren W."/>
            <person name="Chinwalla A."/>
            <person name="Mardis E.R."/>
            <person name="Wilson R.K."/>
        </authorList>
    </citation>
    <scope>NUCLEOTIDE SEQUENCE [LARGE SCALE GENOMIC DNA]</scope>
    <source>
        <strain evidence="2">DSM 20583</strain>
    </source>
</reference>
<gene>
    <name evidence="2" type="ORF">BLAHAN_05464</name>
</gene>
<dbReference type="RefSeq" id="WP_003020641.1">
    <property type="nucleotide sequence ID" value="NZ_CP022413.2"/>
</dbReference>
<accession>C9L7U4</accession>
<dbReference type="HOGENOM" id="CLU_1956769_0_0_9"/>